<dbReference type="SMART" id="SM01203">
    <property type="entry name" value="DUF3585"/>
    <property type="match status" value="1"/>
</dbReference>
<dbReference type="AlphaFoldDB" id="A0A9Q1FJY4"/>
<organism evidence="3 4">
    <name type="scientific">Synaphobranchus kaupii</name>
    <name type="common">Kaup's arrowtooth eel</name>
    <dbReference type="NCBI Taxonomy" id="118154"/>
    <lineage>
        <taxon>Eukaryota</taxon>
        <taxon>Metazoa</taxon>
        <taxon>Chordata</taxon>
        <taxon>Craniata</taxon>
        <taxon>Vertebrata</taxon>
        <taxon>Euteleostomi</taxon>
        <taxon>Actinopterygii</taxon>
        <taxon>Neopterygii</taxon>
        <taxon>Teleostei</taxon>
        <taxon>Anguilliformes</taxon>
        <taxon>Synaphobranchidae</taxon>
        <taxon>Synaphobranchus</taxon>
    </lineage>
</organism>
<dbReference type="PANTHER" id="PTHR23167">
    <property type="entry name" value="CALPONIN HOMOLOGY DOMAIN-CONTAINING PROTEIN DDB_G0272472-RELATED"/>
    <property type="match status" value="1"/>
</dbReference>
<keyword evidence="4" id="KW-1185">Reference proteome</keyword>
<dbReference type="Pfam" id="PF12130">
    <property type="entry name" value="bMERB_dom"/>
    <property type="match status" value="1"/>
</dbReference>
<feature type="region of interest" description="Disordered" evidence="1">
    <location>
        <begin position="258"/>
        <end position="298"/>
    </location>
</feature>
<feature type="compositionally biased region" description="Basic and acidic residues" evidence="1">
    <location>
        <begin position="98"/>
        <end position="112"/>
    </location>
</feature>
<dbReference type="PANTHER" id="PTHR23167:SF43">
    <property type="entry name" value="EH DOMAIN-BINDING PROTEIN 1"/>
    <property type="match status" value="1"/>
</dbReference>
<reference evidence="3" key="1">
    <citation type="journal article" date="2023" name="Science">
        <title>Genome structures resolve the early diversification of teleost fishes.</title>
        <authorList>
            <person name="Parey E."/>
            <person name="Louis A."/>
            <person name="Montfort J."/>
            <person name="Bouchez O."/>
            <person name="Roques C."/>
            <person name="Iampietro C."/>
            <person name="Lluch J."/>
            <person name="Castinel A."/>
            <person name="Donnadieu C."/>
            <person name="Desvignes T."/>
            <person name="Floi Bucao C."/>
            <person name="Jouanno E."/>
            <person name="Wen M."/>
            <person name="Mejri S."/>
            <person name="Dirks R."/>
            <person name="Jansen H."/>
            <person name="Henkel C."/>
            <person name="Chen W.J."/>
            <person name="Zahm M."/>
            <person name="Cabau C."/>
            <person name="Klopp C."/>
            <person name="Thompson A.W."/>
            <person name="Robinson-Rechavi M."/>
            <person name="Braasch I."/>
            <person name="Lecointre G."/>
            <person name="Bobe J."/>
            <person name="Postlethwait J.H."/>
            <person name="Berthelot C."/>
            <person name="Roest Crollius H."/>
            <person name="Guiguen Y."/>
        </authorList>
    </citation>
    <scope>NUCLEOTIDE SEQUENCE</scope>
    <source>
        <strain evidence="3">WJC10195</strain>
    </source>
</reference>
<evidence type="ECO:0000256" key="1">
    <source>
        <dbReference type="SAM" id="MobiDB-lite"/>
    </source>
</evidence>
<name>A0A9Q1FJY4_SYNKA</name>
<comment type="caution">
    <text evidence="3">The sequence shown here is derived from an EMBL/GenBank/DDBJ whole genome shotgun (WGS) entry which is preliminary data.</text>
</comment>
<evidence type="ECO:0000259" key="2">
    <source>
        <dbReference type="PROSITE" id="PS51848"/>
    </source>
</evidence>
<evidence type="ECO:0000313" key="4">
    <source>
        <dbReference type="Proteomes" id="UP001152622"/>
    </source>
</evidence>
<dbReference type="Proteomes" id="UP001152622">
    <property type="component" value="Chromosome 5"/>
</dbReference>
<feature type="compositionally biased region" description="Basic and acidic residues" evidence="1">
    <location>
        <begin position="260"/>
        <end position="298"/>
    </location>
</feature>
<dbReference type="EMBL" id="JAINUF010000005">
    <property type="protein sequence ID" value="KAJ8360072.1"/>
    <property type="molecule type" value="Genomic_DNA"/>
</dbReference>
<gene>
    <name evidence="3" type="ORF">SKAU_G00165970</name>
</gene>
<feature type="compositionally biased region" description="Basic and acidic residues" evidence="1">
    <location>
        <begin position="440"/>
        <end position="462"/>
    </location>
</feature>
<feature type="compositionally biased region" description="Basic and acidic residues" evidence="1">
    <location>
        <begin position="58"/>
        <end position="67"/>
    </location>
</feature>
<sequence>MSEVWIFSQAQRLCENSGEIRPKRTQQNPAEGVGIGEDATLNEHIPFPQSPRRQHFGQSHEQDEERRRKLRERARQLIAEARSGVKMGEFPFSSDTATTDRAKGRSKVGDFVKEEEEGTGEAQNGDAEEAAAINVVDTNPEEVSACSYLEEAHDLTNPSSDFAFLGTQNSRQTDPKQMKLLEARPQTANSSSSSSPTSSSPSSCSPGDRPEQEGPQNEEEDLRAERLRRAKERLRSPVVFNKESAIRKTQLKSFSQYVETRPEVKRQRSVPEDSKRANEERGPMTEPEHKPSEDEKAFKDTSQYVVGELAALESEQRQIDSRASRVERRLRYLMDTGNNKVEEEAMMQEWFMLVNKKNALIRRQNQLSLLEKEHDLERRFELLNRELRAMLAIEDWQKTEAQKRREQLLLDELVILVNKRDALVRDLDAQEKQAEEEDEHLERTLEKNKGKMAKKEEKCVLQ</sequence>
<accession>A0A9Q1FJY4</accession>
<dbReference type="OrthoDB" id="5972258at2759"/>
<proteinExistence type="predicted"/>
<feature type="region of interest" description="Disordered" evidence="1">
    <location>
        <begin position="429"/>
        <end position="462"/>
    </location>
</feature>
<protein>
    <recommendedName>
        <fullName evidence="2">BMERB domain-containing protein</fullName>
    </recommendedName>
</protein>
<dbReference type="InterPro" id="IPR022735">
    <property type="entry name" value="bMERB_dom"/>
</dbReference>
<evidence type="ECO:0000313" key="3">
    <source>
        <dbReference type="EMBL" id="KAJ8360072.1"/>
    </source>
</evidence>
<feature type="compositionally biased region" description="Polar residues" evidence="1">
    <location>
        <begin position="156"/>
        <end position="172"/>
    </location>
</feature>
<feature type="compositionally biased region" description="Low complexity" evidence="1">
    <location>
        <begin position="190"/>
        <end position="206"/>
    </location>
</feature>
<dbReference type="InterPro" id="IPR050540">
    <property type="entry name" value="F-actin_Monoox_Mical"/>
</dbReference>
<feature type="compositionally biased region" description="Basic and acidic residues" evidence="1">
    <location>
        <begin position="173"/>
        <end position="182"/>
    </location>
</feature>
<feature type="domain" description="BMERB" evidence="2">
    <location>
        <begin position="292"/>
        <end position="443"/>
    </location>
</feature>
<feature type="region of interest" description="Disordered" evidence="1">
    <location>
        <begin position="15"/>
        <end position="232"/>
    </location>
</feature>
<dbReference type="PROSITE" id="PS51848">
    <property type="entry name" value="BMERB"/>
    <property type="match status" value="1"/>
</dbReference>